<feature type="region of interest" description="Disordered" evidence="4">
    <location>
        <begin position="1"/>
        <end position="25"/>
    </location>
</feature>
<keyword evidence="5" id="KW-0812">Transmembrane</keyword>
<dbReference type="InterPro" id="IPR001173">
    <property type="entry name" value="Glyco_trans_2-like"/>
</dbReference>
<organism evidence="7 8">
    <name type="scientific">Paenarthrobacter nitroguajacolicus</name>
    <name type="common">Arthrobacter nitroguajacolicus</name>
    <dbReference type="NCBI Taxonomy" id="211146"/>
    <lineage>
        <taxon>Bacteria</taxon>
        <taxon>Bacillati</taxon>
        <taxon>Actinomycetota</taxon>
        <taxon>Actinomycetes</taxon>
        <taxon>Micrococcales</taxon>
        <taxon>Micrococcaceae</taxon>
        <taxon>Paenarthrobacter</taxon>
    </lineage>
</organism>
<evidence type="ECO:0000256" key="4">
    <source>
        <dbReference type="SAM" id="MobiDB-lite"/>
    </source>
</evidence>
<feature type="transmembrane region" description="Helical" evidence="5">
    <location>
        <begin position="316"/>
        <end position="335"/>
    </location>
</feature>
<reference evidence="7 8" key="1">
    <citation type="submission" date="2019-07" db="EMBL/GenBank/DDBJ databases">
        <title>Diversity of Bacteria from Kongsfjorden, Arctic.</title>
        <authorList>
            <person name="Yu Y."/>
        </authorList>
    </citation>
    <scope>NUCLEOTIDE SEQUENCE [LARGE SCALE GENOMIC DNA]</scope>
    <source>
        <strain evidence="7 8">SM1928</strain>
    </source>
</reference>
<dbReference type="PANTHER" id="PTHR43630">
    <property type="entry name" value="POLY-BETA-1,6-N-ACETYL-D-GLUCOSAMINE SYNTHASE"/>
    <property type="match status" value="1"/>
</dbReference>
<keyword evidence="3 7" id="KW-0808">Transferase</keyword>
<protein>
    <submittedName>
        <fullName evidence="7">Glycosyltransferase family 2 protein</fullName>
    </submittedName>
</protein>
<dbReference type="Gene3D" id="3.90.550.10">
    <property type="entry name" value="Spore Coat Polysaccharide Biosynthesis Protein SpsA, Chain A"/>
    <property type="match status" value="1"/>
</dbReference>
<name>A0A558H4V0_PAENT</name>
<gene>
    <name evidence="7" type="ORF">FQP90_09205</name>
</gene>
<dbReference type="GO" id="GO:0016757">
    <property type="term" value="F:glycosyltransferase activity"/>
    <property type="evidence" value="ECO:0007669"/>
    <property type="project" value="UniProtKB-KW"/>
</dbReference>
<proteinExistence type="inferred from homology"/>
<feature type="transmembrane region" description="Helical" evidence="5">
    <location>
        <begin position="290"/>
        <end position="310"/>
    </location>
</feature>
<dbReference type="EMBL" id="VNFK01000005">
    <property type="protein sequence ID" value="TVU64149.1"/>
    <property type="molecule type" value="Genomic_DNA"/>
</dbReference>
<sequence>MLTEITEPTADTDAPDTASAPRGSHRAAGGVVTVLVPAHNESAGITETLVSLNNQTRRPDRVIVVADNCTDDTETLALAQGAEVIRTVGNKDKKAGALNFALSELLPDADPEDLVLVQDADSQLALDFIENATQNLLTDEMLGAVGGVFSGGPGGGFVGHLQRNEYARYARDVKRLHGKCLVVTGTAALFRVKTLRDVVAARLEGTLPPGNGKGGVYDTSVLTEDNELSFALLTLGYRIASPSNCTLVTEVMPTWRELWAQRLRWKRGAVENCVQYGWTKITRPYWGRQFLSMIGVLVTLAYFGSIIFALTTGMGLNLQPFWIAVTGIFVLERIVTVRFRGWRYMLLAATMYETVIDIFLQAVHAKAYLDAALNRKKVW</sequence>
<feature type="domain" description="Glycosyltransferase 2-like" evidence="6">
    <location>
        <begin position="33"/>
        <end position="197"/>
    </location>
</feature>
<dbReference type="CDD" id="cd06423">
    <property type="entry name" value="CESA_like"/>
    <property type="match status" value="1"/>
</dbReference>
<dbReference type="Proteomes" id="UP000316500">
    <property type="component" value="Unassembled WGS sequence"/>
</dbReference>
<dbReference type="AlphaFoldDB" id="A0A558H4V0"/>
<evidence type="ECO:0000256" key="1">
    <source>
        <dbReference type="ARBA" id="ARBA00006739"/>
    </source>
</evidence>
<evidence type="ECO:0000313" key="8">
    <source>
        <dbReference type="Proteomes" id="UP000316500"/>
    </source>
</evidence>
<keyword evidence="5" id="KW-1133">Transmembrane helix</keyword>
<dbReference type="SUPFAM" id="SSF53448">
    <property type="entry name" value="Nucleotide-diphospho-sugar transferases"/>
    <property type="match status" value="1"/>
</dbReference>
<keyword evidence="2" id="KW-0328">Glycosyltransferase</keyword>
<dbReference type="Pfam" id="PF00535">
    <property type="entry name" value="Glycos_transf_2"/>
    <property type="match status" value="1"/>
</dbReference>
<evidence type="ECO:0000256" key="2">
    <source>
        <dbReference type="ARBA" id="ARBA00022676"/>
    </source>
</evidence>
<comment type="caution">
    <text evidence="7">The sequence shown here is derived from an EMBL/GenBank/DDBJ whole genome shotgun (WGS) entry which is preliminary data.</text>
</comment>
<evidence type="ECO:0000259" key="6">
    <source>
        <dbReference type="Pfam" id="PF00535"/>
    </source>
</evidence>
<dbReference type="InterPro" id="IPR029044">
    <property type="entry name" value="Nucleotide-diphossugar_trans"/>
</dbReference>
<evidence type="ECO:0000313" key="7">
    <source>
        <dbReference type="EMBL" id="TVU64149.1"/>
    </source>
</evidence>
<evidence type="ECO:0000256" key="5">
    <source>
        <dbReference type="SAM" id="Phobius"/>
    </source>
</evidence>
<evidence type="ECO:0000256" key="3">
    <source>
        <dbReference type="ARBA" id="ARBA00022679"/>
    </source>
</evidence>
<accession>A0A558H4V0</accession>
<feature type="compositionally biased region" description="Low complexity" evidence="4">
    <location>
        <begin position="8"/>
        <end position="21"/>
    </location>
</feature>
<keyword evidence="5" id="KW-0472">Membrane</keyword>
<dbReference type="PANTHER" id="PTHR43630:SF1">
    <property type="entry name" value="POLY-BETA-1,6-N-ACETYL-D-GLUCOSAMINE SYNTHASE"/>
    <property type="match status" value="1"/>
</dbReference>
<dbReference type="RefSeq" id="WP_144649460.1">
    <property type="nucleotide sequence ID" value="NZ_VNFK01000005.1"/>
</dbReference>
<comment type="similarity">
    <text evidence="1">Belongs to the glycosyltransferase 2 family.</text>
</comment>
<dbReference type="OrthoDB" id="9797391at2"/>